<dbReference type="Proteomes" id="UP000318053">
    <property type="component" value="Unassembled WGS sequence"/>
</dbReference>
<protein>
    <recommendedName>
        <fullName evidence="1">HPt domain-containing protein</fullName>
    </recommendedName>
</protein>
<reference evidence="2 3" key="1">
    <citation type="submission" date="2019-02" db="EMBL/GenBank/DDBJ databases">
        <title>Deep-cultivation of Planctomycetes and their phenomic and genomic characterization uncovers novel biology.</title>
        <authorList>
            <person name="Wiegand S."/>
            <person name="Jogler M."/>
            <person name="Boedeker C."/>
            <person name="Pinto D."/>
            <person name="Vollmers J."/>
            <person name="Rivas-Marin E."/>
            <person name="Kohn T."/>
            <person name="Peeters S.H."/>
            <person name="Heuer A."/>
            <person name="Rast P."/>
            <person name="Oberbeckmann S."/>
            <person name="Bunk B."/>
            <person name="Jeske O."/>
            <person name="Meyerdierks A."/>
            <person name="Storesund J.E."/>
            <person name="Kallscheuer N."/>
            <person name="Luecker S."/>
            <person name="Lage O.M."/>
            <person name="Pohl T."/>
            <person name="Merkel B.J."/>
            <person name="Hornburger P."/>
            <person name="Mueller R.-W."/>
            <person name="Bruemmer F."/>
            <person name="Labrenz M."/>
            <person name="Spormann A.M."/>
            <person name="Op Den Camp H."/>
            <person name="Overmann J."/>
            <person name="Amann R."/>
            <person name="Jetten M.S.M."/>
            <person name="Mascher T."/>
            <person name="Medema M.H."/>
            <person name="Devos D.P."/>
            <person name="Kaster A.-K."/>
            <person name="Ovreas L."/>
            <person name="Rohde M."/>
            <person name="Galperin M.Y."/>
            <person name="Jogler C."/>
        </authorList>
    </citation>
    <scope>NUCLEOTIDE SEQUENCE [LARGE SCALE GENOMIC DNA]</scope>
    <source>
        <strain evidence="2 3">CA85</strain>
    </source>
</reference>
<dbReference type="Gene3D" id="1.20.120.160">
    <property type="entry name" value="HPT domain"/>
    <property type="match status" value="1"/>
</dbReference>
<dbReference type="SUPFAM" id="SSF47226">
    <property type="entry name" value="Histidine-containing phosphotransfer domain, HPT domain"/>
    <property type="match status" value="1"/>
</dbReference>
<accession>A0A5C5XP98</accession>
<keyword evidence="3" id="KW-1185">Reference proteome</keyword>
<name>A0A5C5XP98_9BACT</name>
<dbReference type="GO" id="GO:0000160">
    <property type="term" value="P:phosphorelay signal transduction system"/>
    <property type="evidence" value="ECO:0007669"/>
    <property type="project" value="InterPro"/>
</dbReference>
<proteinExistence type="predicted"/>
<dbReference type="Pfam" id="PF01627">
    <property type="entry name" value="Hpt"/>
    <property type="match status" value="1"/>
</dbReference>
<dbReference type="AlphaFoldDB" id="A0A5C5XP98"/>
<dbReference type="RefSeq" id="WP_186774985.1">
    <property type="nucleotide sequence ID" value="NZ_SJPK01000008.1"/>
</dbReference>
<dbReference type="EMBL" id="SJPK01000008">
    <property type="protein sequence ID" value="TWT65037.1"/>
    <property type="molecule type" value="Genomic_DNA"/>
</dbReference>
<evidence type="ECO:0000259" key="1">
    <source>
        <dbReference type="Pfam" id="PF01627"/>
    </source>
</evidence>
<organism evidence="2 3">
    <name type="scientific">Allorhodopirellula solitaria</name>
    <dbReference type="NCBI Taxonomy" id="2527987"/>
    <lineage>
        <taxon>Bacteria</taxon>
        <taxon>Pseudomonadati</taxon>
        <taxon>Planctomycetota</taxon>
        <taxon>Planctomycetia</taxon>
        <taxon>Pirellulales</taxon>
        <taxon>Pirellulaceae</taxon>
        <taxon>Allorhodopirellula</taxon>
    </lineage>
</organism>
<sequence>MKSDTNMATLTDQQLERFAAALERVGGDTDMLVVLAAMAAEDAPPLLTKLESEVRDSDLRAAAHTAHALKGLLSAFETGQPIEGLQPLIDAAREGNQSEALRLLDSLQPKLESFIHQVKELQ</sequence>
<evidence type="ECO:0000313" key="3">
    <source>
        <dbReference type="Proteomes" id="UP000318053"/>
    </source>
</evidence>
<gene>
    <name evidence="2" type="ORF">CA85_33820</name>
</gene>
<feature type="domain" description="HPt" evidence="1">
    <location>
        <begin position="37"/>
        <end position="117"/>
    </location>
</feature>
<evidence type="ECO:0000313" key="2">
    <source>
        <dbReference type="EMBL" id="TWT65037.1"/>
    </source>
</evidence>
<comment type="caution">
    <text evidence="2">The sequence shown here is derived from an EMBL/GenBank/DDBJ whole genome shotgun (WGS) entry which is preliminary data.</text>
</comment>
<dbReference type="InterPro" id="IPR008207">
    <property type="entry name" value="Sig_transdc_His_kin_Hpt_dom"/>
</dbReference>
<dbReference type="GO" id="GO:0004672">
    <property type="term" value="F:protein kinase activity"/>
    <property type="evidence" value="ECO:0007669"/>
    <property type="project" value="UniProtKB-ARBA"/>
</dbReference>
<dbReference type="InterPro" id="IPR036641">
    <property type="entry name" value="HPT_dom_sf"/>
</dbReference>